<accession>A6GI41</accession>
<dbReference type="STRING" id="391625.PPSIR1_08446"/>
<dbReference type="InterPro" id="IPR011990">
    <property type="entry name" value="TPR-like_helical_dom_sf"/>
</dbReference>
<protein>
    <recommendedName>
        <fullName evidence="3">Tetratricopeptide repeat protein</fullName>
    </recommendedName>
</protein>
<name>A6GI41_9BACT</name>
<evidence type="ECO:0008006" key="3">
    <source>
        <dbReference type="Google" id="ProtNLM"/>
    </source>
</evidence>
<sequence length="206" mass="22478">MLLARVRLAQGDRTSAAKLHEDAAMHYMDMPQAAWPRAQRALLDFEVGEPARGETGLVEALTLLGEHWEQADPRRIPLLLDIAAGLLERGQPALAGTVLERAALLAGPVHESFGVRARIDRLRAQVARAAGDDARALELLNEAYLGTDGDFGMGHPELDRLNLERADLAWSLGDRAFAERLYGTLKDHDLDPLGPEAAARVRSRAP</sequence>
<keyword evidence="2" id="KW-1185">Reference proteome</keyword>
<dbReference type="AlphaFoldDB" id="A6GI41"/>
<evidence type="ECO:0000313" key="1">
    <source>
        <dbReference type="EMBL" id="EDM74469.1"/>
    </source>
</evidence>
<comment type="caution">
    <text evidence="1">The sequence shown here is derived from an EMBL/GenBank/DDBJ whole genome shotgun (WGS) entry which is preliminary data.</text>
</comment>
<proteinExistence type="predicted"/>
<dbReference type="Gene3D" id="1.25.40.10">
    <property type="entry name" value="Tetratricopeptide repeat domain"/>
    <property type="match status" value="1"/>
</dbReference>
<gene>
    <name evidence="1" type="ORF">PPSIR1_08446</name>
</gene>
<dbReference type="EMBL" id="ABCS01000129">
    <property type="protein sequence ID" value="EDM74469.1"/>
    <property type="molecule type" value="Genomic_DNA"/>
</dbReference>
<organism evidence="1 2">
    <name type="scientific">Plesiocystis pacifica SIR-1</name>
    <dbReference type="NCBI Taxonomy" id="391625"/>
    <lineage>
        <taxon>Bacteria</taxon>
        <taxon>Pseudomonadati</taxon>
        <taxon>Myxococcota</taxon>
        <taxon>Polyangia</taxon>
        <taxon>Nannocystales</taxon>
        <taxon>Nannocystaceae</taxon>
        <taxon>Plesiocystis</taxon>
    </lineage>
</organism>
<dbReference type="Proteomes" id="UP000005801">
    <property type="component" value="Unassembled WGS sequence"/>
</dbReference>
<evidence type="ECO:0000313" key="2">
    <source>
        <dbReference type="Proteomes" id="UP000005801"/>
    </source>
</evidence>
<reference evidence="1 2" key="1">
    <citation type="submission" date="2007-06" db="EMBL/GenBank/DDBJ databases">
        <authorList>
            <person name="Shimkets L."/>
            <person name="Ferriera S."/>
            <person name="Johnson J."/>
            <person name="Kravitz S."/>
            <person name="Beeson K."/>
            <person name="Sutton G."/>
            <person name="Rogers Y.-H."/>
            <person name="Friedman R."/>
            <person name="Frazier M."/>
            <person name="Venter J.C."/>
        </authorList>
    </citation>
    <scope>NUCLEOTIDE SEQUENCE [LARGE SCALE GENOMIC DNA]</scope>
    <source>
        <strain evidence="1 2">SIR-1</strain>
    </source>
</reference>